<evidence type="ECO:0000313" key="5">
    <source>
        <dbReference type="Proteomes" id="UP000324241"/>
    </source>
</evidence>
<dbReference type="EMBL" id="QUQM01000002">
    <property type="protein sequence ID" value="KAA8652910.1"/>
    <property type="molecule type" value="Genomic_DNA"/>
</dbReference>
<dbReference type="GeneID" id="54324521"/>
<dbReference type="PANTHER" id="PTHR10366:SF564">
    <property type="entry name" value="STEROL-4-ALPHA-CARBOXYLATE 3-DEHYDROGENASE, DECARBOXYLATING"/>
    <property type="match status" value="1"/>
</dbReference>
<dbReference type="RefSeq" id="XP_033432271.1">
    <property type="nucleotide sequence ID" value="XM_033566514.1"/>
</dbReference>
<gene>
    <name evidence="4" type="ORF">ATNIH1004_001819</name>
</gene>
<evidence type="ECO:0000259" key="3">
    <source>
        <dbReference type="Pfam" id="PF01370"/>
    </source>
</evidence>
<dbReference type="CDD" id="cd05227">
    <property type="entry name" value="AR_SDR_e"/>
    <property type="match status" value="1"/>
</dbReference>
<feature type="domain" description="NAD-dependent epimerase/dehydratase" evidence="3">
    <location>
        <begin position="5"/>
        <end position="263"/>
    </location>
</feature>
<accession>A0A5M9N5B6</accession>
<dbReference type="GO" id="GO:0016616">
    <property type="term" value="F:oxidoreductase activity, acting on the CH-OH group of donors, NAD or NADP as acceptor"/>
    <property type="evidence" value="ECO:0007669"/>
    <property type="project" value="TreeGrafter"/>
</dbReference>
<proteinExistence type="inferred from homology"/>
<dbReference type="Gene3D" id="3.40.50.720">
    <property type="entry name" value="NAD(P)-binding Rossmann-like Domain"/>
    <property type="match status" value="1"/>
</dbReference>
<sequence>MARHVLLTGGNGFIGSHILTQLLDHGCTVCCAVRTQEKGDKILRDFAMQQSQISITIVPDIVAPGAYHTAIQGNPAFDTIYHTASPFTYTNVGSNLQFLEPAIKGTLNLLKAVKDNAPSVRRVIWTGSCASVIDYDNLVSDPARLYTEADWNPVTWEEAVHGDPSKAYRASKLFAEQEAWKFMKEEQPPFDLVTLSPPATFGPLRHSITSIWDLNESNSRLWKLCFNSTKDAPVPYMPVHTYVDVRDLADAQFRAMIVPEAGNQRFLVCARQFDFQDVCDILRSHFPELSERTPLGKPGTRSLPAGAYSIDNSKVKQSLGVEFRSLEETILDVARWWHHPCSRPNQWKRPYQNKDNDNSHTFQRVVRSVINLDHAFPVPNVSWDVRKPSQTLIILAARRSCTVEWGEQVSRACRQHVTPTALLATPGNFATGRIQGGRGLRWTAPHAPLLRSNVWTELLNVTSGPMCGRS</sequence>
<name>A0A5M9N5B6_9EURO</name>
<dbReference type="VEuPathDB" id="FungiDB:EYZ11_007151"/>
<dbReference type="Proteomes" id="UP000324241">
    <property type="component" value="Unassembled WGS sequence"/>
</dbReference>
<dbReference type="InterPro" id="IPR001509">
    <property type="entry name" value="Epimerase_deHydtase"/>
</dbReference>
<dbReference type="PANTHER" id="PTHR10366">
    <property type="entry name" value="NAD DEPENDENT EPIMERASE/DEHYDRATASE"/>
    <property type="match status" value="1"/>
</dbReference>
<dbReference type="OrthoDB" id="2735536at2759"/>
<evidence type="ECO:0000313" key="4">
    <source>
        <dbReference type="EMBL" id="KAA8652910.1"/>
    </source>
</evidence>
<keyword evidence="1" id="KW-0560">Oxidoreductase</keyword>
<protein>
    <recommendedName>
        <fullName evidence="3">NAD-dependent epimerase/dehydratase domain-containing protein</fullName>
    </recommendedName>
</protein>
<comment type="caution">
    <text evidence="4">The sequence shown here is derived from an EMBL/GenBank/DDBJ whole genome shotgun (WGS) entry which is preliminary data.</text>
</comment>
<dbReference type="Pfam" id="PF01370">
    <property type="entry name" value="Epimerase"/>
    <property type="match status" value="1"/>
</dbReference>
<dbReference type="AlphaFoldDB" id="A0A5M9N5B6"/>
<reference evidence="4 5" key="1">
    <citation type="submission" date="2019-08" db="EMBL/GenBank/DDBJ databases">
        <title>The genome sequence of a newly discovered highly antifungal drug resistant Aspergillus species, Aspergillus tanneri NIH 1004.</title>
        <authorList>
            <person name="Mounaud S."/>
            <person name="Singh I."/>
            <person name="Joardar V."/>
            <person name="Pakala S."/>
            <person name="Pakala S."/>
            <person name="Venepally P."/>
            <person name="Chung J.K."/>
            <person name="Losada L."/>
            <person name="Nierman W.C."/>
        </authorList>
    </citation>
    <scope>NUCLEOTIDE SEQUENCE [LARGE SCALE GENOMIC DNA]</scope>
    <source>
        <strain evidence="4 5">NIH1004</strain>
    </source>
</reference>
<evidence type="ECO:0000256" key="1">
    <source>
        <dbReference type="ARBA" id="ARBA00023002"/>
    </source>
</evidence>
<evidence type="ECO:0000256" key="2">
    <source>
        <dbReference type="ARBA" id="ARBA00023445"/>
    </source>
</evidence>
<dbReference type="InterPro" id="IPR036291">
    <property type="entry name" value="NAD(P)-bd_dom_sf"/>
</dbReference>
<dbReference type="InterPro" id="IPR050425">
    <property type="entry name" value="NAD(P)_dehydrat-like"/>
</dbReference>
<organism evidence="4 5">
    <name type="scientific">Aspergillus tanneri</name>
    <dbReference type="NCBI Taxonomy" id="1220188"/>
    <lineage>
        <taxon>Eukaryota</taxon>
        <taxon>Fungi</taxon>
        <taxon>Dikarya</taxon>
        <taxon>Ascomycota</taxon>
        <taxon>Pezizomycotina</taxon>
        <taxon>Eurotiomycetes</taxon>
        <taxon>Eurotiomycetidae</taxon>
        <taxon>Eurotiales</taxon>
        <taxon>Aspergillaceae</taxon>
        <taxon>Aspergillus</taxon>
        <taxon>Aspergillus subgen. Circumdati</taxon>
    </lineage>
</organism>
<dbReference type="SUPFAM" id="SSF51735">
    <property type="entry name" value="NAD(P)-binding Rossmann-fold domains"/>
    <property type="match status" value="1"/>
</dbReference>
<comment type="similarity">
    <text evidence="2">Belongs to the NAD(P)-dependent epimerase/dehydratase family. Dihydroflavonol-4-reductase subfamily.</text>
</comment>